<evidence type="ECO:0000313" key="2">
    <source>
        <dbReference type="EMBL" id="KAK1597988.1"/>
    </source>
</evidence>
<proteinExistence type="predicted"/>
<name>A0AAD8QB30_9PEZI</name>
<gene>
    <name evidence="2" type="ORF">LY79DRAFT_324930</name>
</gene>
<organism evidence="2 3">
    <name type="scientific">Colletotrichum navitas</name>
    <dbReference type="NCBI Taxonomy" id="681940"/>
    <lineage>
        <taxon>Eukaryota</taxon>
        <taxon>Fungi</taxon>
        <taxon>Dikarya</taxon>
        <taxon>Ascomycota</taxon>
        <taxon>Pezizomycotina</taxon>
        <taxon>Sordariomycetes</taxon>
        <taxon>Hypocreomycetidae</taxon>
        <taxon>Glomerellales</taxon>
        <taxon>Glomerellaceae</taxon>
        <taxon>Colletotrichum</taxon>
        <taxon>Colletotrichum graminicola species complex</taxon>
    </lineage>
</organism>
<dbReference type="GeneID" id="85436682"/>
<evidence type="ECO:0000256" key="1">
    <source>
        <dbReference type="SAM" id="MobiDB-lite"/>
    </source>
</evidence>
<dbReference type="EMBL" id="JAHLJV010000006">
    <property type="protein sequence ID" value="KAK1597988.1"/>
    <property type="molecule type" value="Genomic_DNA"/>
</dbReference>
<comment type="caution">
    <text evidence="2">The sequence shown here is derived from an EMBL/GenBank/DDBJ whole genome shotgun (WGS) entry which is preliminary data.</text>
</comment>
<protein>
    <submittedName>
        <fullName evidence="2">Uncharacterized protein</fullName>
    </submittedName>
</protein>
<keyword evidence="3" id="KW-1185">Reference proteome</keyword>
<dbReference type="Proteomes" id="UP001230504">
    <property type="component" value="Unassembled WGS sequence"/>
</dbReference>
<feature type="region of interest" description="Disordered" evidence="1">
    <location>
        <begin position="1"/>
        <end position="32"/>
    </location>
</feature>
<sequence>MCGGAFTMGAEREKSPSDSPSQPSSKRARLSSAAVEPVFGRLEVTADINSEDIIRISSKRLGDKRPIIDHLSDDTFAIIGPREQAHVMLDKILRHSDNPTFTCIARLVPGTEKASTPISTVAVSPGVTHEVLHHGIGETKAVPAPELEGSVISRRSLDAALEKWSTWGNPDVKLKFLVDEMERLEPQARSVELLVIQRLAAKHPRMTVSDFNSKLLTRQRACYNLIAKLGKTQVGKDTICFNLLTHFWSMSNNPSLSPGVSLRPGPTFPWNKLRPSDMAGGPDPSYENFLQERKE</sequence>
<dbReference type="RefSeq" id="XP_060418733.1">
    <property type="nucleotide sequence ID" value="XM_060552442.1"/>
</dbReference>
<evidence type="ECO:0000313" key="3">
    <source>
        <dbReference type="Proteomes" id="UP001230504"/>
    </source>
</evidence>
<feature type="region of interest" description="Disordered" evidence="1">
    <location>
        <begin position="271"/>
        <end position="295"/>
    </location>
</feature>
<dbReference type="AlphaFoldDB" id="A0AAD8QB30"/>
<reference evidence="2" key="1">
    <citation type="submission" date="2021-06" db="EMBL/GenBank/DDBJ databases">
        <title>Comparative genomics, transcriptomics and evolutionary studies reveal genomic signatures of adaptation to plant cell wall in hemibiotrophic fungi.</title>
        <authorList>
            <consortium name="DOE Joint Genome Institute"/>
            <person name="Baroncelli R."/>
            <person name="Diaz J.F."/>
            <person name="Benocci T."/>
            <person name="Peng M."/>
            <person name="Battaglia E."/>
            <person name="Haridas S."/>
            <person name="Andreopoulos W."/>
            <person name="Labutti K."/>
            <person name="Pangilinan J."/>
            <person name="Floch G.L."/>
            <person name="Makela M.R."/>
            <person name="Henrissat B."/>
            <person name="Grigoriev I.V."/>
            <person name="Crouch J.A."/>
            <person name="De Vries R.P."/>
            <person name="Sukno S.A."/>
            <person name="Thon M.R."/>
        </authorList>
    </citation>
    <scope>NUCLEOTIDE SEQUENCE</scope>
    <source>
        <strain evidence="2">CBS 125086</strain>
    </source>
</reference>
<accession>A0AAD8QB30</accession>